<dbReference type="GO" id="GO:0003677">
    <property type="term" value="F:DNA binding"/>
    <property type="evidence" value="ECO:0007669"/>
    <property type="project" value="UniProtKB-KW"/>
</dbReference>
<name>A0A1N6IWP4_9BACT</name>
<dbReference type="Gene3D" id="1.10.443.10">
    <property type="entry name" value="Intergrase catalytic core"/>
    <property type="match status" value="1"/>
</dbReference>
<comment type="similarity">
    <text evidence="1">Belongs to the 'phage' integrase family.</text>
</comment>
<proteinExistence type="inferred from homology"/>
<keyword evidence="3" id="KW-0233">DNA recombination</keyword>
<reference evidence="6" key="1">
    <citation type="submission" date="2016-11" db="EMBL/GenBank/DDBJ databases">
        <authorList>
            <person name="Varghese N."/>
            <person name="Submissions S."/>
        </authorList>
    </citation>
    <scope>NUCLEOTIDE SEQUENCE [LARGE SCALE GENOMIC DNA]</scope>
    <source>
        <strain evidence="6">DSM 17456</strain>
    </source>
</reference>
<dbReference type="PANTHER" id="PTHR30349:SF64">
    <property type="entry name" value="PROPHAGE INTEGRASE INTD-RELATED"/>
    <property type="match status" value="1"/>
</dbReference>
<dbReference type="PROSITE" id="PS51898">
    <property type="entry name" value="TYR_RECOMBINASE"/>
    <property type="match status" value="1"/>
</dbReference>
<organism evidence="5 6">
    <name type="scientific">Halodesulfovibrio marinisediminis DSM 17456</name>
    <dbReference type="NCBI Taxonomy" id="1121457"/>
    <lineage>
        <taxon>Bacteria</taxon>
        <taxon>Pseudomonadati</taxon>
        <taxon>Thermodesulfobacteriota</taxon>
        <taxon>Desulfovibrionia</taxon>
        <taxon>Desulfovibrionales</taxon>
        <taxon>Desulfovibrionaceae</taxon>
        <taxon>Halodesulfovibrio</taxon>
    </lineage>
</organism>
<evidence type="ECO:0000313" key="6">
    <source>
        <dbReference type="Proteomes" id="UP000184694"/>
    </source>
</evidence>
<dbReference type="InterPro" id="IPR050090">
    <property type="entry name" value="Tyrosine_recombinase_XerCD"/>
</dbReference>
<dbReference type="SUPFAM" id="SSF56349">
    <property type="entry name" value="DNA breaking-rejoining enzymes"/>
    <property type="match status" value="1"/>
</dbReference>
<gene>
    <name evidence="5" type="ORF">SAMN02745161_3010</name>
</gene>
<dbReference type="GO" id="GO:0015074">
    <property type="term" value="P:DNA integration"/>
    <property type="evidence" value="ECO:0007669"/>
    <property type="project" value="InterPro"/>
</dbReference>
<dbReference type="InterPro" id="IPR011010">
    <property type="entry name" value="DNA_brk_join_enz"/>
</dbReference>
<dbReference type="STRING" id="1121457.SAMN02745161_3010"/>
<keyword evidence="2" id="KW-0238">DNA-binding</keyword>
<dbReference type="OrthoDB" id="5418320at2"/>
<dbReference type="EMBL" id="FSRG01000007">
    <property type="protein sequence ID" value="SIO36444.1"/>
    <property type="molecule type" value="Genomic_DNA"/>
</dbReference>
<dbReference type="InterPro" id="IPR010998">
    <property type="entry name" value="Integrase_recombinase_N"/>
</dbReference>
<dbReference type="InterPro" id="IPR013762">
    <property type="entry name" value="Integrase-like_cat_sf"/>
</dbReference>
<keyword evidence="6" id="KW-1185">Reference proteome</keyword>
<protein>
    <submittedName>
        <fullName evidence="5">Site-specific recombinase XerD</fullName>
    </submittedName>
</protein>
<sequence length="347" mass="40148">MGIVRQGENWYVQYRIPNAVGKAPVKEACGKGPEGKRKAEIRDAEITLAKKKGEFNAPITYDKYFMEVAKEYVEELQIKKMSEAYVSNVRRLINKDWRVLFKNKEMNQIIWTDFNPLRNKYAHLAECTAGNYLGMLNAIFNYAEIMDYIPVNPMKKWLGQNKYKSSRRKLTITFNDFARIVEHAQPHLKFALQTLWATGVRPGPTELFKLQWSDVNWESKNIRVRGTKTEGADRVIPLDDDYMDILKQKKQEAKTDYLIEYRGKPIKRKVGKSFAQAVQAAGIKSNVCLYHVRHLYASETLKGKADLRAVAGLLGHRSLKMLTEVYYHELEGERRKAIEAKPKLPKL</sequence>
<evidence type="ECO:0000256" key="2">
    <source>
        <dbReference type="ARBA" id="ARBA00023125"/>
    </source>
</evidence>
<dbReference type="AlphaFoldDB" id="A0A1N6IWP4"/>
<evidence type="ECO:0000256" key="3">
    <source>
        <dbReference type="ARBA" id="ARBA00023172"/>
    </source>
</evidence>
<dbReference type="InterPro" id="IPR002104">
    <property type="entry name" value="Integrase_catalytic"/>
</dbReference>
<dbReference type="RefSeq" id="WP_074217754.1">
    <property type="nucleotide sequence ID" value="NZ_FSRG01000007.1"/>
</dbReference>
<dbReference type="Pfam" id="PF00589">
    <property type="entry name" value="Phage_integrase"/>
    <property type="match status" value="1"/>
</dbReference>
<dbReference type="PANTHER" id="PTHR30349">
    <property type="entry name" value="PHAGE INTEGRASE-RELATED"/>
    <property type="match status" value="1"/>
</dbReference>
<dbReference type="Gene3D" id="1.10.150.130">
    <property type="match status" value="1"/>
</dbReference>
<evidence type="ECO:0000256" key="1">
    <source>
        <dbReference type="ARBA" id="ARBA00008857"/>
    </source>
</evidence>
<dbReference type="GO" id="GO:0006310">
    <property type="term" value="P:DNA recombination"/>
    <property type="evidence" value="ECO:0007669"/>
    <property type="project" value="UniProtKB-KW"/>
</dbReference>
<evidence type="ECO:0000259" key="4">
    <source>
        <dbReference type="PROSITE" id="PS51898"/>
    </source>
</evidence>
<feature type="domain" description="Tyr recombinase" evidence="4">
    <location>
        <begin position="167"/>
        <end position="340"/>
    </location>
</feature>
<evidence type="ECO:0000313" key="5">
    <source>
        <dbReference type="EMBL" id="SIO36444.1"/>
    </source>
</evidence>
<dbReference type="Proteomes" id="UP000184694">
    <property type="component" value="Unassembled WGS sequence"/>
</dbReference>
<accession>A0A1N6IWP4</accession>
<dbReference type="CDD" id="cd00796">
    <property type="entry name" value="INT_Rci_Hp1_C"/>
    <property type="match status" value="1"/>
</dbReference>